<reference evidence="2" key="1">
    <citation type="journal article" date="2016" name="Nature">
        <title>Genome evolution in the allotetraploid frog Xenopus laevis.</title>
        <authorList>
            <person name="Session A.M."/>
            <person name="Uno Y."/>
            <person name="Kwon T."/>
            <person name="Chapman J.A."/>
            <person name="Toyoda A."/>
            <person name="Takahashi S."/>
            <person name="Fukui A."/>
            <person name="Hikosaka A."/>
            <person name="Suzuki A."/>
            <person name="Kondo M."/>
            <person name="van Heeringen S.J."/>
            <person name="Quigley I."/>
            <person name="Heinz S."/>
            <person name="Ogino H."/>
            <person name="Ochi H."/>
            <person name="Hellsten U."/>
            <person name="Lyons J.B."/>
            <person name="Simakov O."/>
            <person name="Putnam N."/>
            <person name="Stites J."/>
            <person name="Kuroki Y."/>
            <person name="Tanaka T."/>
            <person name="Michiue T."/>
            <person name="Watanabe M."/>
            <person name="Bogdanovic O."/>
            <person name="Lister R."/>
            <person name="Georgiou G."/>
            <person name="Paranjpe S.S."/>
            <person name="van Kruijsbergen I."/>
            <person name="Shu S."/>
            <person name="Carlson J."/>
            <person name="Kinoshita T."/>
            <person name="Ohta Y."/>
            <person name="Mawaribuchi S."/>
            <person name="Jenkins J."/>
            <person name="Grimwood J."/>
            <person name="Schmutz J."/>
            <person name="Mitros T."/>
            <person name="Mozaffari S.V."/>
            <person name="Suzuki Y."/>
            <person name="Haramoto Y."/>
            <person name="Yamamoto T.S."/>
            <person name="Takagi C."/>
            <person name="Heald R."/>
            <person name="Miller K."/>
            <person name="Haudenschild C."/>
            <person name="Kitzman J."/>
            <person name="Nakayama T."/>
            <person name="Izutsu Y."/>
            <person name="Robert J."/>
            <person name="Fortriede J."/>
            <person name="Burns K."/>
            <person name="Lotay V."/>
            <person name="Karimi K."/>
            <person name="Yasuoka Y."/>
            <person name="Dichmann D.S."/>
            <person name="Flajnik M.F."/>
            <person name="Houston D.W."/>
            <person name="Shendure J."/>
            <person name="DuPasquier L."/>
            <person name="Vize P.D."/>
            <person name="Zorn A.M."/>
            <person name="Ito M."/>
            <person name="Marcotte E.M."/>
            <person name="Wallingford J.B."/>
            <person name="Ito Y."/>
            <person name="Asashima M."/>
            <person name="Ueno N."/>
            <person name="Matsuda Y."/>
            <person name="Veenstra G.J."/>
            <person name="Fujiyama A."/>
            <person name="Harland R.M."/>
            <person name="Taira M."/>
            <person name="Rokhsar D.S."/>
        </authorList>
    </citation>
    <scope>NUCLEOTIDE SEQUENCE [LARGE SCALE GENOMIC DNA]</scope>
    <source>
        <strain evidence="2">J</strain>
    </source>
</reference>
<proteinExistence type="predicted"/>
<dbReference type="Gene3D" id="3.40.1440.10">
    <property type="entry name" value="GIY-YIG endonuclease"/>
    <property type="match status" value="1"/>
</dbReference>
<dbReference type="Proteomes" id="UP000694892">
    <property type="component" value="Chromosome 1S"/>
</dbReference>
<gene>
    <name evidence="1" type="ORF">XELAEV_18009840mg</name>
</gene>
<dbReference type="AlphaFoldDB" id="A0A974I174"/>
<evidence type="ECO:0000313" key="2">
    <source>
        <dbReference type="Proteomes" id="UP000694892"/>
    </source>
</evidence>
<accession>A0A974I174</accession>
<protein>
    <recommendedName>
        <fullName evidence="3">GIY-YIG domain-containing protein</fullName>
    </recommendedName>
</protein>
<dbReference type="PANTHER" id="PTHR21301">
    <property type="entry name" value="REVERSE TRANSCRIPTASE"/>
    <property type="match status" value="1"/>
</dbReference>
<evidence type="ECO:0000313" key="1">
    <source>
        <dbReference type="EMBL" id="OCT97610.1"/>
    </source>
</evidence>
<organism evidence="1 2">
    <name type="scientific">Xenopus laevis</name>
    <name type="common">African clawed frog</name>
    <dbReference type="NCBI Taxonomy" id="8355"/>
    <lineage>
        <taxon>Eukaryota</taxon>
        <taxon>Metazoa</taxon>
        <taxon>Chordata</taxon>
        <taxon>Craniata</taxon>
        <taxon>Vertebrata</taxon>
        <taxon>Euteleostomi</taxon>
        <taxon>Amphibia</taxon>
        <taxon>Batrachia</taxon>
        <taxon>Anura</taxon>
        <taxon>Pipoidea</taxon>
        <taxon>Pipidae</taxon>
        <taxon>Xenopodinae</taxon>
        <taxon>Xenopus</taxon>
        <taxon>Xenopus</taxon>
    </lineage>
</organism>
<sequence length="161" mass="18363">MEKIFKGKPNLGTFPCLGCVCCSSIIKGVVVQHPTKGNRIPLRHYATCNTQWVVYMLKCPCGKVYVGQSSREVKAIIKEHRGDIKNFKLNTYTDTSVSRHCNECRHNMSQLKWQVLEVVQTPQRGGNKKNILLQKEALWIKKLCAMVPQGLNDQWIVVSYL</sequence>
<dbReference type="InterPro" id="IPR035901">
    <property type="entry name" value="GIY-YIG_endonuc_sf"/>
</dbReference>
<dbReference type="EMBL" id="CM004467">
    <property type="protein sequence ID" value="OCT97610.1"/>
    <property type="molecule type" value="Genomic_DNA"/>
</dbReference>
<name>A0A974I174_XENLA</name>
<evidence type="ECO:0008006" key="3">
    <source>
        <dbReference type="Google" id="ProtNLM"/>
    </source>
</evidence>
<dbReference type="PANTHER" id="PTHR21301:SF12">
    <property type="match status" value="1"/>
</dbReference>
<dbReference type="CDD" id="cd10442">
    <property type="entry name" value="GIY-YIG_PLEs"/>
    <property type="match status" value="1"/>
</dbReference>